<gene>
    <name evidence="1" type="ORF">LCPAC304_00260</name>
</gene>
<name>A0A481Z995_9VIRU</name>
<accession>A0A481Z995</accession>
<dbReference type="EMBL" id="MK500565">
    <property type="protein sequence ID" value="QBK91700.1"/>
    <property type="molecule type" value="Genomic_DNA"/>
</dbReference>
<proteinExistence type="predicted"/>
<sequence>MCPILTLKKVIFFNEVKGRNNIMFVRNVKSSVTGIKSRFNILYYRFCEKEGYEVWKAEYVDCHTIWMVETYNTVPYCENDECKEGIANVTLVTANTKDEAALKFLRGIEPAEFFKLLYRNALPDAYYLPLHNRMVEEGWDYNPRSEVYNELDEFETEELEMLRRRIPDEEILDFYGKSDEFTVWKPPLF</sequence>
<organism evidence="1">
    <name type="scientific">Pithovirus LCPAC304</name>
    <dbReference type="NCBI Taxonomy" id="2506594"/>
    <lineage>
        <taxon>Viruses</taxon>
        <taxon>Pithoviruses</taxon>
    </lineage>
</organism>
<protein>
    <submittedName>
        <fullName evidence="1">Uncharacterized protein</fullName>
    </submittedName>
</protein>
<reference evidence="1" key="1">
    <citation type="journal article" date="2019" name="MBio">
        <title>Virus Genomes from Deep Sea Sediments Expand the Ocean Megavirome and Support Independent Origins of Viral Gigantism.</title>
        <authorList>
            <person name="Backstrom D."/>
            <person name="Yutin N."/>
            <person name="Jorgensen S.L."/>
            <person name="Dharamshi J."/>
            <person name="Homa F."/>
            <person name="Zaremba-Niedwiedzka K."/>
            <person name="Spang A."/>
            <person name="Wolf Y.I."/>
            <person name="Koonin E.V."/>
            <person name="Ettema T.J."/>
        </authorList>
    </citation>
    <scope>NUCLEOTIDE SEQUENCE</scope>
</reference>
<evidence type="ECO:0000313" key="1">
    <source>
        <dbReference type="EMBL" id="QBK91700.1"/>
    </source>
</evidence>